<proteinExistence type="predicted"/>
<evidence type="ECO:0000313" key="3">
    <source>
        <dbReference type="Proteomes" id="UP000523007"/>
    </source>
</evidence>
<sequence>MTESAPKLAELLETEGINASRVHRVLAALANGAWWTPRELVRETAVAHRLVAATLDALGAELDQRGDGADAGVRLLRPAAHAGSAARPEPADPVAHLLEGHTEARDELRRLVAAAPRSRRDLDHVAATADTALRRGVLLATRFSLAGAHLLCVGDHDLTSLAATLVYPEARATVVDVDERVLEYIDDAATRLGLPVRCHFADLRLGLPASVRGQCDIVLTDPPYTPEGVELFVRRGLQGIADPRKGRVLLAYGASETTPALVAKAQSRLTRMGLVFEAIWPEFNRYLGAEAIGAASDLYVLRPTTRTPAGDGASDPARIYSQGVAAREASGGLGTESAAAVLRQSGADTAVGAWPHASLPEHGVRHVRLTTWLGSAIRAECAAIDLTGGWEALLPRAVLAGGAEVRAVVAQDTPQVRDAAGRAALRAMLAPRFDLRFRSGEPEAGHTVVLAREREREDDAPAMRLLANCQDRAHGVLANTLREGLISVAAALGQTLTKKDARSRVAAAAPWLSGHTLLDLPAHRFADLSTATERLVADLAE</sequence>
<feature type="domain" description="N(4)-bis(aminopropyl)spermidine synthase C-terminal" evidence="1">
    <location>
        <begin position="108"/>
        <end position="292"/>
    </location>
</feature>
<dbReference type="InterPro" id="IPR002723">
    <property type="entry name" value="BpsA_C"/>
</dbReference>
<evidence type="ECO:0000259" key="1">
    <source>
        <dbReference type="Pfam" id="PF01861"/>
    </source>
</evidence>
<comment type="caution">
    <text evidence="2">The sequence shown here is derived from an EMBL/GenBank/DDBJ whole genome shotgun (WGS) entry which is preliminary data.</text>
</comment>
<dbReference type="GO" id="GO:0006596">
    <property type="term" value="P:polyamine biosynthetic process"/>
    <property type="evidence" value="ECO:0007669"/>
    <property type="project" value="TreeGrafter"/>
</dbReference>
<dbReference type="EMBL" id="JACHJT010000001">
    <property type="protein sequence ID" value="MBB4931030.1"/>
    <property type="molecule type" value="Genomic_DNA"/>
</dbReference>
<dbReference type="Pfam" id="PF01861">
    <property type="entry name" value="BpsA_C"/>
    <property type="match status" value="1"/>
</dbReference>
<dbReference type="RefSeq" id="WP_184576627.1">
    <property type="nucleotide sequence ID" value="NZ_JACHJT010000001.1"/>
</dbReference>
<dbReference type="GO" id="GO:0016740">
    <property type="term" value="F:transferase activity"/>
    <property type="evidence" value="ECO:0007669"/>
    <property type="project" value="TreeGrafter"/>
</dbReference>
<dbReference type="PANTHER" id="PTHR23290">
    <property type="entry name" value="RRNA N6-ADENOSINE-METHYLTRANSFERASE METTL5"/>
    <property type="match status" value="1"/>
</dbReference>
<dbReference type="AlphaFoldDB" id="A0A7W7RFK7"/>
<keyword evidence="3" id="KW-1185">Reference proteome</keyword>
<dbReference type="InterPro" id="IPR029063">
    <property type="entry name" value="SAM-dependent_MTases_sf"/>
</dbReference>
<gene>
    <name evidence="2" type="ORF">F4561_001850</name>
</gene>
<protein>
    <recommendedName>
        <fullName evidence="1">N(4)-bis(aminopropyl)spermidine synthase C-terminal domain-containing protein</fullName>
    </recommendedName>
</protein>
<name>A0A7W7RFK7_9ACTN</name>
<evidence type="ECO:0000313" key="2">
    <source>
        <dbReference type="EMBL" id="MBB4931030.1"/>
    </source>
</evidence>
<dbReference type="SUPFAM" id="SSF53335">
    <property type="entry name" value="S-adenosyl-L-methionine-dependent methyltransferases"/>
    <property type="match status" value="1"/>
</dbReference>
<dbReference type="Proteomes" id="UP000523007">
    <property type="component" value="Unassembled WGS sequence"/>
</dbReference>
<dbReference type="InterPro" id="IPR051720">
    <property type="entry name" value="rRNA_MeTrfase/Polyamine_Synth"/>
</dbReference>
<organism evidence="2 3">
    <name type="scientific">Lipingzhangella halophila</name>
    <dbReference type="NCBI Taxonomy" id="1783352"/>
    <lineage>
        <taxon>Bacteria</taxon>
        <taxon>Bacillati</taxon>
        <taxon>Actinomycetota</taxon>
        <taxon>Actinomycetes</taxon>
        <taxon>Streptosporangiales</taxon>
        <taxon>Nocardiopsidaceae</taxon>
        <taxon>Lipingzhangella</taxon>
    </lineage>
</organism>
<dbReference type="PANTHER" id="PTHR23290:SF0">
    <property type="entry name" value="RRNA N6-ADENOSINE-METHYLTRANSFERASE METTL5"/>
    <property type="match status" value="1"/>
</dbReference>
<dbReference type="Gene3D" id="3.40.50.150">
    <property type="entry name" value="Vaccinia Virus protein VP39"/>
    <property type="match status" value="1"/>
</dbReference>
<accession>A0A7W7RFK7</accession>
<reference evidence="2 3" key="1">
    <citation type="submission" date="2020-08" db="EMBL/GenBank/DDBJ databases">
        <title>Sequencing the genomes of 1000 actinobacteria strains.</title>
        <authorList>
            <person name="Klenk H.-P."/>
        </authorList>
    </citation>
    <scope>NUCLEOTIDE SEQUENCE [LARGE SCALE GENOMIC DNA]</scope>
    <source>
        <strain evidence="2 3">DSM 102030</strain>
    </source>
</reference>